<dbReference type="GO" id="GO:0030286">
    <property type="term" value="C:dynein complex"/>
    <property type="evidence" value="ECO:0007669"/>
    <property type="project" value="InterPro"/>
</dbReference>
<dbReference type="GO" id="GO:0051959">
    <property type="term" value="F:dynein light intermediate chain binding"/>
    <property type="evidence" value="ECO:0007669"/>
    <property type="project" value="InterPro"/>
</dbReference>
<reference evidence="2" key="1">
    <citation type="submission" date="2021-02" db="EMBL/GenBank/DDBJ databases">
        <authorList>
            <person name="Nowell W R."/>
        </authorList>
    </citation>
    <scope>NUCLEOTIDE SEQUENCE</scope>
</reference>
<evidence type="ECO:0000259" key="1">
    <source>
        <dbReference type="Pfam" id="PF18199"/>
    </source>
</evidence>
<proteinExistence type="predicted"/>
<feature type="domain" description="Dynein heavy chain C-terminal" evidence="1">
    <location>
        <begin position="16"/>
        <end position="123"/>
    </location>
</feature>
<sequence length="126" mass="14179">MDESAKYISIFLGREKHPAFNLSAFFNASSLFGIFKQEVAHTLNLSDDTNNSSLMFQCELTPRDREHIREPPKEGLFMYGLYLWGCSSDRNITEQGISDSPTKNRDGCSLLPVMHLTCISTEKAAP</sequence>
<dbReference type="InterPro" id="IPR041228">
    <property type="entry name" value="Dynein_C"/>
</dbReference>
<evidence type="ECO:0000313" key="3">
    <source>
        <dbReference type="Proteomes" id="UP000663844"/>
    </source>
</evidence>
<dbReference type="GO" id="GO:0007018">
    <property type="term" value="P:microtubule-based movement"/>
    <property type="evidence" value="ECO:0007669"/>
    <property type="project" value="InterPro"/>
</dbReference>
<dbReference type="EMBL" id="CAJOAZ010030626">
    <property type="protein sequence ID" value="CAF4434368.1"/>
    <property type="molecule type" value="Genomic_DNA"/>
</dbReference>
<dbReference type="Gene3D" id="3.10.490.20">
    <property type="match status" value="1"/>
</dbReference>
<dbReference type="GO" id="GO:0045505">
    <property type="term" value="F:dynein intermediate chain binding"/>
    <property type="evidence" value="ECO:0007669"/>
    <property type="project" value="InterPro"/>
</dbReference>
<protein>
    <recommendedName>
        <fullName evidence="1">Dynein heavy chain C-terminal domain-containing protein</fullName>
    </recommendedName>
</protein>
<dbReference type="Pfam" id="PF18199">
    <property type="entry name" value="Dynein_C"/>
    <property type="match status" value="1"/>
</dbReference>
<dbReference type="AlphaFoldDB" id="A0A820RE91"/>
<dbReference type="PANTHER" id="PTHR46961:SF15">
    <property type="entry name" value="AAA+ ATPASE DOMAIN-CONTAINING PROTEIN"/>
    <property type="match status" value="1"/>
</dbReference>
<name>A0A820RE91_9BILA</name>
<gene>
    <name evidence="2" type="ORF">OXD698_LOCUS53430</name>
</gene>
<feature type="non-terminal residue" evidence="2">
    <location>
        <position position="126"/>
    </location>
</feature>
<comment type="caution">
    <text evidence="2">The sequence shown here is derived from an EMBL/GenBank/DDBJ whole genome shotgun (WGS) entry which is preliminary data.</text>
</comment>
<evidence type="ECO:0000313" key="2">
    <source>
        <dbReference type="EMBL" id="CAF4434368.1"/>
    </source>
</evidence>
<organism evidence="2 3">
    <name type="scientific">Adineta steineri</name>
    <dbReference type="NCBI Taxonomy" id="433720"/>
    <lineage>
        <taxon>Eukaryota</taxon>
        <taxon>Metazoa</taxon>
        <taxon>Spiralia</taxon>
        <taxon>Gnathifera</taxon>
        <taxon>Rotifera</taxon>
        <taxon>Eurotatoria</taxon>
        <taxon>Bdelloidea</taxon>
        <taxon>Adinetida</taxon>
        <taxon>Adinetidae</taxon>
        <taxon>Adineta</taxon>
    </lineage>
</organism>
<dbReference type="PANTHER" id="PTHR46961">
    <property type="entry name" value="DYNEIN HEAVY CHAIN 1, AXONEMAL-LIKE PROTEIN"/>
    <property type="match status" value="1"/>
</dbReference>
<accession>A0A820RE91</accession>
<dbReference type="InterPro" id="IPR026983">
    <property type="entry name" value="DHC"/>
</dbReference>
<dbReference type="Proteomes" id="UP000663844">
    <property type="component" value="Unassembled WGS sequence"/>
</dbReference>
<dbReference type="InterPro" id="IPR043160">
    <property type="entry name" value="Dynein_C_barrel"/>
</dbReference>